<gene>
    <name evidence="2" type="ORF">SAMN04488028_101879</name>
</gene>
<dbReference type="Gene3D" id="3.40.30.10">
    <property type="entry name" value="Glutaredoxin"/>
    <property type="match status" value="1"/>
</dbReference>
<keyword evidence="1" id="KW-0812">Transmembrane</keyword>
<sequence>MKKGIVLVIMVGVLSLIIYLFWIEEYRHLIQNKNSMPAYYLEKSPVIRQYGISINDRPIFIHFYNPSCKYSKVNIEHLKGVFQSYTEQIDFYLVVTGQQVTNGNYLKEKYQLPSSMKVIMDPDGQLSRLCGVNSTPRAVLFDTDSTRYFDGNYTSGFTFCGPANIKNSAPAVALEFKSKGYQAPLVPVVSGFGCEL</sequence>
<dbReference type="AlphaFoldDB" id="A0A1M6L9V0"/>
<evidence type="ECO:0000256" key="1">
    <source>
        <dbReference type="SAM" id="Phobius"/>
    </source>
</evidence>
<keyword evidence="1" id="KW-0472">Membrane</keyword>
<accession>A0A1M6L9V0</accession>
<dbReference type="EMBL" id="FRAA01000001">
    <property type="protein sequence ID" value="SHJ67925.1"/>
    <property type="molecule type" value="Genomic_DNA"/>
</dbReference>
<feature type="transmembrane region" description="Helical" evidence="1">
    <location>
        <begin position="6"/>
        <end position="23"/>
    </location>
</feature>
<dbReference type="Proteomes" id="UP000184474">
    <property type="component" value="Unassembled WGS sequence"/>
</dbReference>
<dbReference type="InterPro" id="IPR036249">
    <property type="entry name" value="Thioredoxin-like_sf"/>
</dbReference>
<evidence type="ECO:0000313" key="2">
    <source>
        <dbReference type="EMBL" id="SHJ67925.1"/>
    </source>
</evidence>
<keyword evidence="3" id="KW-1185">Reference proteome</keyword>
<keyword evidence="1" id="KW-1133">Transmembrane helix</keyword>
<dbReference type="STRING" id="156994.SAMN04488028_101879"/>
<name>A0A1M6L9V0_REIAG</name>
<dbReference type="RefSeq" id="WP_073119693.1">
    <property type="nucleotide sequence ID" value="NZ_FRAA01000001.1"/>
</dbReference>
<dbReference type="SUPFAM" id="SSF52833">
    <property type="entry name" value="Thioredoxin-like"/>
    <property type="match status" value="1"/>
</dbReference>
<reference evidence="3" key="1">
    <citation type="submission" date="2016-11" db="EMBL/GenBank/DDBJ databases">
        <authorList>
            <person name="Varghese N."/>
            <person name="Submissions S."/>
        </authorList>
    </citation>
    <scope>NUCLEOTIDE SEQUENCE [LARGE SCALE GENOMIC DNA]</scope>
    <source>
        <strain evidence="3">DSM 26134</strain>
    </source>
</reference>
<proteinExistence type="predicted"/>
<protein>
    <recommendedName>
        <fullName evidence="4">AhpC/TSA family protein</fullName>
    </recommendedName>
</protein>
<evidence type="ECO:0008006" key="4">
    <source>
        <dbReference type="Google" id="ProtNLM"/>
    </source>
</evidence>
<organism evidence="2 3">
    <name type="scientific">Reichenbachiella agariperforans</name>
    <dbReference type="NCBI Taxonomy" id="156994"/>
    <lineage>
        <taxon>Bacteria</taxon>
        <taxon>Pseudomonadati</taxon>
        <taxon>Bacteroidota</taxon>
        <taxon>Cytophagia</taxon>
        <taxon>Cytophagales</taxon>
        <taxon>Reichenbachiellaceae</taxon>
        <taxon>Reichenbachiella</taxon>
    </lineage>
</organism>
<evidence type="ECO:0000313" key="3">
    <source>
        <dbReference type="Proteomes" id="UP000184474"/>
    </source>
</evidence>